<dbReference type="Proteomes" id="UP000567795">
    <property type="component" value="Unassembled WGS sequence"/>
</dbReference>
<evidence type="ECO:0000313" key="2">
    <source>
        <dbReference type="Proteomes" id="UP000567795"/>
    </source>
</evidence>
<gene>
    <name evidence="1" type="ORF">FHU37_004828</name>
</gene>
<accession>A0A853A083</accession>
<sequence>MLDIRVRIERLAVRAFTLACEPPGYVRSEPVADRLAFVLAAVPPDRWEDAVGTVRLVRHVYRKASDILHGRSNMMNVPDTIIEEWRAAVEELERLLPE</sequence>
<protein>
    <submittedName>
        <fullName evidence="1">Uncharacterized protein</fullName>
    </submittedName>
</protein>
<dbReference type="RefSeq" id="WP_179816739.1">
    <property type="nucleotide sequence ID" value="NZ_JACBZD010000002.1"/>
</dbReference>
<keyword evidence="2" id="KW-1185">Reference proteome</keyword>
<evidence type="ECO:0000313" key="1">
    <source>
        <dbReference type="EMBL" id="NYI07799.1"/>
    </source>
</evidence>
<dbReference type="EMBL" id="JACBZD010000002">
    <property type="protein sequence ID" value="NYI07799.1"/>
    <property type="molecule type" value="Genomic_DNA"/>
</dbReference>
<dbReference type="AlphaFoldDB" id="A0A853A083"/>
<proteinExistence type="predicted"/>
<comment type="caution">
    <text evidence="1">The sequence shown here is derived from an EMBL/GenBank/DDBJ whole genome shotgun (WGS) entry which is preliminary data.</text>
</comment>
<reference evidence="1 2" key="1">
    <citation type="submission" date="2020-07" db="EMBL/GenBank/DDBJ databases">
        <title>Sequencing the genomes of 1000 actinobacteria strains.</title>
        <authorList>
            <person name="Klenk H.-P."/>
        </authorList>
    </citation>
    <scope>NUCLEOTIDE SEQUENCE [LARGE SCALE GENOMIC DNA]</scope>
    <source>
        <strain evidence="1 2">DSM 42178</strain>
    </source>
</reference>
<organism evidence="1 2">
    <name type="scientific">Allostreptomyces psammosilenae</name>
    <dbReference type="NCBI Taxonomy" id="1892865"/>
    <lineage>
        <taxon>Bacteria</taxon>
        <taxon>Bacillati</taxon>
        <taxon>Actinomycetota</taxon>
        <taxon>Actinomycetes</taxon>
        <taxon>Kitasatosporales</taxon>
        <taxon>Streptomycetaceae</taxon>
        <taxon>Allostreptomyces</taxon>
    </lineage>
</organism>
<name>A0A853A083_9ACTN</name>